<dbReference type="InterPro" id="IPR045509">
    <property type="entry name" value="HD_assoc_2"/>
</dbReference>
<evidence type="ECO:0000259" key="1">
    <source>
        <dbReference type="Pfam" id="PF01966"/>
    </source>
</evidence>
<gene>
    <name evidence="3" type="ORF">UU38_C0004G0039</name>
</gene>
<dbReference type="SUPFAM" id="SSF109604">
    <property type="entry name" value="HD-domain/PDEase-like"/>
    <property type="match status" value="1"/>
</dbReference>
<dbReference type="InterPro" id="IPR050135">
    <property type="entry name" value="dGTPase-like"/>
</dbReference>
<dbReference type="PANTHER" id="PTHR11373:SF4">
    <property type="entry name" value="DEOXYNUCLEOSIDE TRIPHOSPHATE TRIPHOSPHOHYDROLASE SAMHD1"/>
    <property type="match status" value="1"/>
</dbReference>
<dbReference type="Pfam" id="PF19276">
    <property type="entry name" value="HD_assoc_2"/>
    <property type="match status" value="1"/>
</dbReference>
<name>A0A0G0XLZ2_9BACT</name>
<evidence type="ECO:0000313" key="4">
    <source>
        <dbReference type="Proteomes" id="UP000033918"/>
    </source>
</evidence>
<dbReference type="EMBL" id="LCAK01000004">
    <property type="protein sequence ID" value="KKR88677.1"/>
    <property type="molecule type" value="Genomic_DNA"/>
</dbReference>
<keyword evidence="3" id="KW-0378">Hydrolase</keyword>
<dbReference type="Pfam" id="PF01966">
    <property type="entry name" value="HD"/>
    <property type="match status" value="1"/>
</dbReference>
<feature type="domain" description="HD-associated" evidence="2">
    <location>
        <begin position="179"/>
        <end position="294"/>
    </location>
</feature>
<feature type="domain" description="HD" evidence="1">
    <location>
        <begin position="55"/>
        <end position="126"/>
    </location>
</feature>
<dbReference type="PANTHER" id="PTHR11373">
    <property type="entry name" value="DEOXYNUCLEOSIDE TRIPHOSPHATE TRIPHOSPHOHYDROLASE"/>
    <property type="match status" value="1"/>
</dbReference>
<dbReference type="GO" id="GO:0008832">
    <property type="term" value="F:dGTPase activity"/>
    <property type="evidence" value="ECO:0007669"/>
    <property type="project" value="TreeGrafter"/>
</dbReference>
<organism evidence="3 4">
    <name type="scientific">Candidatus Wolfebacteria bacterium GW2011_GWB1_41_12</name>
    <dbReference type="NCBI Taxonomy" id="1619006"/>
    <lineage>
        <taxon>Bacteria</taxon>
        <taxon>Candidatus Wolfeibacteriota</taxon>
    </lineage>
</organism>
<dbReference type="InterPro" id="IPR006674">
    <property type="entry name" value="HD_domain"/>
</dbReference>
<proteinExistence type="predicted"/>
<protein>
    <submittedName>
        <fullName evidence="3">Metal dependent phosphohydrolase</fullName>
    </submittedName>
</protein>
<comment type="caution">
    <text evidence="3">The sequence shown here is derived from an EMBL/GenBank/DDBJ whole genome shotgun (WGS) entry which is preliminary data.</text>
</comment>
<accession>A0A0G0XLZ2</accession>
<dbReference type="InterPro" id="IPR003607">
    <property type="entry name" value="HD/PDEase_dom"/>
</dbReference>
<dbReference type="AlphaFoldDB" id="A0A0G0XLZ2"/>
<dbReference type="Gene3D" id="1.10.3210.10">
    <property type="entry name" value="Hypothetical protein af1432"/>
    <property type="match status" value="1"/>
</dbReference>
<evidence type="ECO:0000313" key="3">
    <source>
        <dbReference type="EMBL" id="KKR88677.1"/>
    </source>
</evidence>
<dbReference type="Proteomes" id="UP000033918">
    <property type="component" value="Unassembled WGS sequence"/>
</dbReference>
<reference evidence="3 4" key="1">
    <citation type="journal article" date="2015" name="Nature">
        <title>rRNA introns, odd ribosomes, and small enigmatic genomes across a large radiation of phyla.</title>
        <authorList>
            <person name="Brown C.T."/>
            <person name="Hug L.A."/>
            <person name="Thomas B.C."/>
            <person name="Sharon I."/>
            <person name="Castelle C.J."/>
            <person name="Singh A."/>
            <person name="Wilkins M.J."/>
            <person name="Williams K.H."/>
            <person name="Banfield J.F."/>
        </authorList>
    </citation>
    <scope>NUCLEOTIDE SEQUENCE [LARGE SCALE GENOMIC DNA]</scope>
</reference>
<dbReference type="GO" id="GO:0006203">
    <property type="term" value="P:dGTP catabolic process"/>
    <property type="evidence" value="ECO:0007669"/>
    <property type="project" value="TreeGrafter"/>
</dbReference>
<sequence length="416" mass="48473">MESGHYKKYIRIPPGVSIDVRNILPIINHPLFQRLLHVGQLGTTLSVFPGATHNRFEHALGVYHKTRNFCQRLITDYILNHKEALNISLFGLLHDIGHGPFSHVIEELTPYDHDKNGARIIKSLKTAITKSGGDYNFILTLFNRKNSLYRIVMDRNIGTDKLDYLERDTYHTGFGQRPDVETILDYSTFMDGNMVIDKKALEAAKQIQRLYIYMYKEVYLHKSTLISQRFMQKIIARLILKEKIKPPDLWKMNDHQIMARIFLSEDAVLRWQYQALVERNLPRTGLVVRLKSRRIRERIAGKNIKVVGEDVNFFEKFAKRNSPANLEKLESQISKIIGADSFKIVIVPILNPWRFEPQDIVYHDNGEVMSLKKTHKEYFESMKSELEDYLAVRVCIIGDRNLIFENADKIMSVLKK</sequence>
<evidence type="ECO:0000259" key="2">
    <source>
        <dbReference type="Pfam" id="PF19276"/>
    </source>
</evidence>
<dbReference type="CDD" id="cd00077">
    <property type="entry name" value="HDc"/>
    <property type="match status" value="1"/>
</dbReference>